<evidence type="ECO:0000313" key="2">
    <source>
        <dbReference type="Proteomes" id="UP000499080"/>
    </source>
</evidence>
<evidence type="ECO:0000313" key="1">
    <source>
        <dbReference type="EMBL" id="GBM48032.1"/>
    </source>
</evidence>
<sequence>MGVLKGLSKVVILNFTVVSTSRKKFRYIGDFEEKDMESPTKARKLLVLAKSDQEISRKKIRKEPITCEKDFYFRRNH</sequence>
<proteinExistence type="predicted"/>
<reference evidence="1 2" key="1">
    <citation type="journal article" date="2019" name="Sci. Rep.">
        <title>Orb-weaving spider Araneus ventricosus genome elucidates the spidroin gene catalogue.</title>
        <authorList>
            <person name="Kono N."/>
            <person name="Nakamura H."/>
            <person name="Ohtoshi R."/>
            <person name="Moran D.A.P."/>
            <person name="Shinohara A."/>
            <person name="Yoshida Y."/>
            <person name="Fujiwara M."/>
            <person name="Mori M."/>
            <person name="Tomita M."/>
            <person name="Arakawa K."/>
        </authorList>
    </citation>
    <scope>NUCLEOTIDE SEQUENCE [LARGE SCALE GENOMIC DNA]</scope>
</reference>
<dbReference type="AlphaFoldDB" id="A0A4Y2G2I8"/>
<gene>
    <name evidence="1" type="ORF">AVEN_34362_1</name>
</gene>
<accession>A0A4Y2G2I8</accession>
<dbReference type="Proteomes" id="UP000499080">
    <property type="component" value="Unassembled WGS sequence"/>
</dbReference>
<protein>
    <submittedName>
        <fullName evidence="1">Uncharacterized protein</fullName>
    </submittedName>
</protein>
<dbReference type="EMBL" id="BGPR01001202">
    <property type="protein sequence ID" value="GBM48032.1"/>
    <property type="molecule type" value="Genomic_DNA"/>
</dbReference>
<keyword evidence="2" id="KW-1185">Reference proteome</keyword>
<comment type="caution">
    <text evidence="1">The sequence shown here is derived from an EMBL/GenBank/DDBJ whole genome shotgun (WGS) entry which is preliminary data.</text>
</comment>
<name>A0A4Y2G2I8_ARAVE</name>
<organism evidence="1 2">
    <name type="scientific">Araneus ventricosus</name>
    <name type="common">Orbweaver spider</name>
    <name type="synonym">Epeira ventricosa</name>
    <dbReference type="NCBI Taxonomy" id="182803"/>
    <lineage>
        <taxon>Eukaryota</taxon>
        <taxon>Metazoa</taxon>
        <taxon>Ecdysozoa</taxon>
        <taxon>Arthropoda</taxon>
        <taxon>Chelicerata</taxon>
        <taxon>Arachnida</taxon>
        <taxon>Araneae</taxon>
        <taxon>Araneomorphae</taxon>
        <taxon>Entelegynae</taxon>
        <taxon>Araneoidea</taxon>
        <taxon>Araneidae</taxon>
        <taxon>Araneus</taxon>
    </lineage>
</organism>